<dbReference type="EMBL" id="LVJE01000013">
    <property type="protein sequence ID" value="OAB28148.1"/>
    <property type="molecule type" value="Genomic_DNA"/>
</dbReference>
<dbReference type="GO" id="GO:0009245">
    <property type="term" value="P:lipid A biosynthetic process"/>
    <property type="evidence" value="ECO:0007669"/>
    <property type="project" value="TreeGrafter"/>
</dbReference>
<feature type="domain" description="Calcineurin-like phosphoesterase" evidence="4">
    <location>
        <begin position="164"/>
        <end position="344"/>
    </location>
</feature>
<comment type="caution">
    <text evidence="5">The sequence shown here is derived from an EMBL/GenBank/DDBJ whole genome shotgun (WGS) entry which is preliminary data.</text>
</comment>
<organism evidence="5 6">
    <name type="scientific">Flavobacterium fryxellicola</name>
    <dbReference type="NCBI Taxonomy" id="249352"/>
    <lineage>
        <taxon>Bacteria</taxon>
        <taxon>Pseudomonadati</taxon>
        <taxon>Bacteroidota</taxon>
        <taxon>Flavobacteriia</taxon>
        <taxon>Flavobacteriales</taxon>
        <taxon>Flavobacteriaceae</taxon>
        <taxon>Flavobacterium</taxon>
    </lineage>
</organism>
<evidence type="ECO:0000313" key="5">
    <source>
        <dbReference type="EMBL" id="OAB28148.1"/>
    </source>
</evidence>
<evidence type="ECO:0000313" key="6">
    <source>
        <dbReference type="Proteomes" id="UP000077164"/>
    </source>
</evidence>
<dbReference type="Gene3D" id="3.60.21.10">
    <property type="match status" value="1"/>
</dbReference>
<dbReference type="GO" id="GO:0016020">
    <property type="term" value="C:membrane"/>
    <property type="evidence" value="ECO:0007669"/>
    <property type="project" value="GOC"/>
</dbReference>
<reference evidence="5 6" key="1">
    <citation type="submission" date="2016-03" db="EMBL/GenBank/DDBJ databases">
        <title>Draft genome sequence of Flavobacterium fryxellicola DSM 16209.</title>
        <authorList>
            <person name="Shin S.-K."/>
            <person name="Yi H."/>
        </authorList>
    </citation>
    <scope>NUCLEOTIDE SEQUENCE [LARGE SCALE GENOMIC DNA]</scope>
    <source>
        <strain evidence="5 6">DSM 16209</strain>
    </source>
</reference>
<evidence type="ECO:0000259" key="4">
    <source>
        <dbReference type="Pfam" id="PF00149"/>
    </source>
</evidence>
<dbReference type="STRING" id="249352.SAMN05444395_1037"/>
<dbReference type="SUPFAM" id="SSF56300">
    <property type="entry name" value="Metallo-dependent phosphatases"/>
    <property type="match status" value="1"/>
</dbReference>
<dbReference type="RefSeq" id="WP_066080484.1">
    <property type="nucleotide sequence ID" value="NZ_FRDK01000003.1"/>
</dbReference>
<keyword evidence="3" id="KW-0812">Transmembrane</keyword>
<dbReference type="GO" id="GO:0046872">
    <property type="term" value="F:metal ion binding"/>
    <property type="evidence" value="ECO:0007669"/>
    <property type="project" value="UniProtKB-KW"/>
</dbReference>
<proteinExistence type="predicted"/>
<dbReference type="CDD" id="cd07385">
    <property type="entry name" value="MPP_YkuE_C"/>
    <property type="match status" value="1"/>
</dbReference>
<gene>
    <name evidence="5" type="ORF">FBFR_09920</name>
</gene>
<dbReference type="Proteomes" id="UP000077164">
    <property type="component" value="Unassembled WGS sequence"/>
</dbReference>
<evidence type="ECO:0000256" key="3">
    <source>
        <dbReference type="SAM" id="Phobius"/>
    </source>
</evidence>
<keyword evidence="3" id="KW-1133">Transmembrane helix</keyword>
<dbReference type="OrthoDB" id="9780884at2"/>
<dbReference type="AlphaFoldDB" id="A0A167X9U7"/>
<keyword evidence="1" id="KW-0479">Metal-binding</keyword>
<keyword evidence="3" id="KW-0472">Membrane</keyword>
<feature type="transmembrane region" description="Helical" evidence="3">
    <location>
        <begin position="64"/>
        <end position="86"/>
    </location>
</feature>
<evidence type="ECO:0000256" key="2">
    <source>
        <dbReference type="ARBA" id="ARBA00022801"/>
    </source>
</evidence>
<keyword evidence="2" id="KW-0378">Hydrolase</keyword>
<dbReference type="PANTHER" id="PTHR31302">
    <property type="entry name" value="TRANSMEMBRANE PROTEIN WITH METALLOPHOSPHOESTERASE DOMAIN-RELATED"/>
    <property type="match status" value="1"/>
</dbReference>
<dbReference type="PANTHER" id="PTHR31302:SF31">
    <property type="entry name" value="PHOSPHODIESTERASE YAEI"/>
    <property type="match status" value="1"/>
</dbReference>
<dbReference type="InterPro" id="IPR029052">
    <property type="entry name" value="Metallo-depent_PP-like"/>
</dbReference>
<protein>
    <submittedName>
        <fullName evidence="5">Phosphoesterase</fullName>
    </submittedName>
</protein>
<keyword evidence="6" id="KW-1185">Reference proteome</keyword>
<accession>A0A167X9U7</accession>
<dbReference type="InterPro" id="IPR051158">
    <property type="entry name" value="Metallophosphoesterase_sf"/>
</dbReference>
<dbReference type="Pfam" id="PF00149">
    <property type="entry name" value="Metallophos"/>
    <property type="match status" value="1"/>
</dbReference>
<dbReference type="InterPro" id="IPR004843">
    <property type="entry name" value="Calcineurin-like_PHP"/>
</dbReference>
<sequence>MIFRIVFLCLVLLIIELYTFQVLKTLIKSKPALFSIQFISLLFLVYIVYSLMQFDRSVGQTQQMMSTMGLLLIVYVPKLILTFTLMGEDIYRLCVGSVNFFVEYDKSTDFLNSRRKFVSQIGLGLAAVPFLSLIYGVTIGKYNYKVIKQRIFFPDLPDAFDGFTITQISDVHSGSFDNPEKINYAIDLVNEQNSDLILFTGDIVNTDAKEMHPWIETFNKIKKHEYGKYSVLGNHDYGEYITWPTEAAKEDNFQAIKNLYGEIGFNLLLNEHTFIQKGEDKIALVGVENWGHNFKQAGDLSKASGQLKKEDFKILMSHDPSHWEHVVQHDDKHYHLTLSGHTHGMQFGIEIPGYFKWSLAQYVYKQWAGLYENLGRYVYVNRGFGFHAYPGRVGIMPEITVIELKKGVNVA</sequence>
<feature type="transmembrane region" description="Helical" evidence="3">
    <location>
        <begin position="117"/>
        <end position="140"/>
    </location>
</feature>
<evidence type="ECO:0000256" key="1">
    <source>
        <dbReference type="ARBA" id="ARBA00022723"/>
    </source>
</evidence>
<dbReference type="GO" id="GO:0008758">
    <property type="term" value="F:UDP-2,3-diacylglucosamine hydrolase activity"/>
    <property type="evidence" value="ECO:0007669"/>
    <property type="project" value="TreeGrafter"/>
</dbReference>
<feature type="transmembrane region" description="Helical" evidence="3">
    <location>
        <begin position="35"/>
        <end position="52"/>
    </location>
</feature>
<name>A0A167X9U7_9FLAO</name>